<dbReference type="InterPro" id="IPR051395">
    <property type="entry name" value="Cytochrome_c_Peroxidase/MauG"/>
</dbReference>
<evidence type="ECO:0000256" key="2">
    <source>
        <dbReference type="ARBA" id="ARBA00022617"/>
    </source>
</evidence>
<dbReference type="GO" id="GO:0009055">
    <property type="term" value="F:electron transfer activity"/>
    <property type="evidence" value="ECO:0007669"/>
    <property type="project" value="InterPro"/>
</dbReference>
<dbReference type="SUPFAM" id="SSF46626">
    <property type="entry name" value="Cytochrome c"/>
    <property type="match status" value="2"/>
</dbReference>
<keyword evidence="2 8" id="KW-0349">Heme</keyword>
<proteinExistence type="predicted"/>
<feature type="domain" description="Cytochrome c" evidence="12">
    <location>
        <begin position="455"/>
        <end position="563"/>
    </location>
</feature>
<dbReference type="AlphaFoldDB" id="A0A4P2QXP2"/>
<dbReference type="InterPro" id="IPR008271">
    <property type="entry name" value="Ser/Thr_kinase_AS"/>
</dbReference>
<dbReference type="GO" id="GO:0030313">
    <property type="term" value="C:cell envelope"/>
    <property type="evidence" value="ECO:0007669"/>
    <property type="project" value="UniProtKB-SubCell"/>
</dbReference>
<dbReference type="InterPro" id="IPR004852">
    <property type="entry name" value="Di-haem_cyt_c_peroxidsae"/>
</dbReference>
<gene>
    <name evidence="13" type="ORF">SOCE836_071960</name>
</gene>
<dbReference type="GO" id="GO:0004130">
    <property type="term" value="F:cytochrome-c peroxidase activity"/>
    <property type="evidence" value="ECO:0007669"/>
    <property type="project" value="TreeGrafter"/>
</dbReference>
<comment type="subcellular location">
    <subcellularLocation>
        <location evidence="1">Cell envelope</location>
    </subcellularLocation>
</comment>
<evidence type="ECO:0000256" key="4">
    <source>
        <dbReference type="ARBA" id="ARBA00022741"/>
    </source>
</evidence>
<accession>A0A4P2QXP2</accession>
<feature type="domain" description="Protein kinase" evidence="11">
    <location>
        <begin position="19"/>
        <end position="291"/>
    </location>
</feature>
<dbReference type="EMBL" id="CP012672">
    <property type="protein sequence ID" value="AUX35008.1"/>
    <property type="molecule type" value="Genomic_DNA"/>
</dbReference>
<keyword evidence="13" id="KW-0808">Transferase</keyword>
<dbReference type="Proteomes" id="UP000295497">
    <property type="component" value="Chromosome"/>
</dbReference>
<keyword evidence="13" id="KW-0418">Kinase</keyword>
<evidence type="ECO:0000256" key="5">
    <source>
        <dbReference type="ARBA" id="ARBA00022840"/>
    </source>
</evidence>
<dbReference type="GO" id="GO:0005524">
    <property type="term" value="F:ATP binding"/>
    <property type="evidence" value="ECO:0007669"/>
    <property type="project" value="UniProtKB-UniRule"/>
</dbReference>
<dbReference type="GO" id="GO:0046872">
    <property type="term" value="F:metal ion binding"/>
    <property type="evidence" value="ECO:0007669"/>
    <property type="project" value="UniProtKB-KW"/>
</dbReference>
<feature type="region of interest" description="Disordered" evidence="10">
    <location>
        <begin position="316"/>
        <end position="361"/>
    </location>
</feature>
<evidence type="ECO:0000256" key="1">
    <source>
        <dbReference type="ARBA" id="ARBA00004196"/>
    </source>
</evidence>
<dbReference type="EC" id="2.7.11.1" evidence="13"/>
<evidence type="ECO:0000256" key="7">
    <source>
        <dbReference type="ARBA" id="ARBA00023004"/>
    </source>
</evidence>
<dbReference type="Pfam" id="PF03150">
    <property type="entry name" value="CCP_MauG"/>
    <property type="match status" value="1"/>
</dbReference>
<dbReference type="PROSITE" id="PS51007">
    <property type="entry name" value="CYTC"/>
    <property type="match status" value="2"/>
</dbReference>
<evidence type="ECO:0000313" key="14">
    <source>
        <dbReference type="Proteomes" id="UP000295497"/>
    </source>
</evidence>
<dbReference type="InterPro" id="IPR036909">
    <property type="entry name" value="Cyt_c-like_dom_sf"/>
</dbReference>
<keyword evidence="3 8" id="KW-0479">Metal-binding</keyword>
<evidence type="ECO:0000256" key="10">
    <source>
        <dbReference type="SAM" id="MobiDB-lite"/>
    </source>
</evidence>
<keyword evidence="5 9" id="KW-0067">ATP-binding</keyword>
<keyword evidence="6" id="KW-0560">Oxidoreductase</keyword>
<dbReference type="Pfam" id="PF00069">
    <property type="entry name" value="Pkinase"/>
    <property type="match status" value="1"/>
</dbReference>
<dbReference type="SUPFAM" id="SSF56112">
    <property type="entry name" value="Protein kinase-like (PK-like)"/>
    <property type="match status" value="1"/>
</dbReference>
<dbReference type="SMART" id="SM00220">
    <property type="entry name" value="S_TKc"/>
    <property type="match status" value="1"/>
</dbReference>
<feature type="binding site" evidence="9">
    <location>
        <position position="48"/>
    </location>
    <ligand>
        <name>ATP</name>
        <dbReference type="ChEBI" id="CHEBI:30616"/>
    </ligand>
</feature>
<evidence type="ECO:0000313" key="13">
    <source>
        <dbReference type="EMBL" id="AUX35008.1"/>
    </source>
</evidence>
<evidence type="ECO:0000259" key="12">
    <source>
        <dbReference type="PROSITE" id="PS51007"/>
    </source>
</evidence>
<name>A0A4P2QXP2_SORCE</name>
<feature type="domain" description="Cytochrome c" evidence="12">
    <location>
        <begin position="609"/>
        <end position="722"/>
    </location>
</feature>
<dbReference type="Gene3D" id="1.10.510.10">
    <property type="entry name" value="Transferase(Phosphotransferase) domain 1"/>
    <property type="match status" value="1"/>
</dbReference>
<dbReference type="GO" id="GO:0004674">
    <property type="term" value="F:protein serine/threonine kinase activity"/>
    <property type="evidence" value="ECO:0007669"/>
    <property type="project" value="UniProtKB-EC"/>
</dbReference>
<dbReference type="InterPro" id="IPR017441">
    <property type="entry name" value="Protein_kinase_ATP_BS"/>
</dbReference>
<dbReference type="PANTHER" id="PTHR30600">
    <property type="entry name" value="CYTOCHROME C PEROXIDASE-RELATED"/>
    <property type="match status" value="1"/>
</dbReference>
<dbReference type="Gene3D" id="3.30.200.20">
    <property type="entry name" value="Phosphorylase Kinase, domain 1"/>
    <property type="match status" value="1"/>
</dbReference>
<evidence type="ECO:0000256" key="6">
    <source>
        <dbReference type="ARBA" id="ARBA00023002"/>
    </source>
</evidence>
<evidence type="ECO:0000256" key="3">
    <source>
        <dbReference type="ARBA" id="ARBA00022723"/>
    </source>
</evidence>
<dbReference type="InterPro" id="IPR009056">
    <property type="entry name" value="Cyt_c-like_dom"/>
</dbReference>
<evidence type="ECO:0000259" key="11">
    <source>
        <dbReference type="PROSITE" id="PS50011"/>
    </source>
</evidence>
<dbReference type="RefSeq" id="WP_129578107.1">
    <property type="nucleotide sequence ID" value="NZ_CP012672.1"/>
</dbReference>
<dbReference type="CDD" id="cd14014">
    <property type="entry name" value="STKc_PknB_like"/>
    <property type="match status" value="1"/>
</dbReference>
<organism evidence="13 14">
    <name type="scientific">Sorangium cellulosum</name>
    <name type="common">Polyangium cellulosum</name>
    <dbReference type="NCBI Taxonomy" id="56"/>
    <lineage>
        <taxon>Bacteria</taxon>
        <taxon>Pseudomonadati</taxon>
        <taxon>Myxococcota</taxon>
        <taxon>Polyangia</taxon>
        <taxon>Polyangiales</taxon>
        <taxon>Polyangiaceae</taxon>
        <taxon>Sorangium</taxon>
    </lineage>
</organism>
<protein>
    <submittedName>
        <fullName evidence="13">Protein kinase</fullName>
        <ecNumber evidence="13">2.7.11.1</ecNumber>
    </submittedName>
</protein>
<dbReference type="PROSITE" id="PS00108">
    <property type="entry name" value="PROTEIN_KINASE_ST"/>
    <property type="match status" value="1"/>
</dbReference>
<reference evidence="13 14" key="1">
    <citation type="submission" date="2015-09" db="EMBL/GenBank/DDBJ databases">
        <title>Sorangium comparison.</title>
        <authorList>
            <person name="Zaburannyi N."/>
            <person name="Bunk B."/>
            <person name="Overmann J."/>
            <person name="Mueller R."/>
        </authorList>
    </citation>
    <scope>NUCLEOTIDE SEQUENCE [LARGE SCALE GENOMIC DNA]</scope>
    <source>
        <strain evidence="13 14">So ce836</strain>
    </source>
</reference>
<dbReference type="InterPro" id="IPR011009">
    <property type="entry name" value="Kinase-like_dom_sf"/>
</dbReference>
<dbReference type="GO" id="GO:0020037">
    <property type="term" value="F:heme binding"/>
    <property type="evidence" value="ECO:0007669"/>
    <property type="project" value="InterPro"/>
</dbReference>
<feature type="compositionally biased region" description="Pro residues" evidence="10">
    <location>
        <begin position="344"/>
        <end position="361"/>
    </location>
</feature>
<dbReference type="InterPro" id="IPR000719">
    <property type="entry name" value="Prot_kinase_dom"/>
</dbReference>
<dbReference type="PANTHER" id="PTHR30600:SF7">
    <property type="entry name" value="CYTOCHROME C PEROXIDASE-RELATED"/>
    <property type="match status" value="1"/>
</dbReference>
<keyword evidence="4 9" id="KW-0547">Nucleotide-binding</keyword>
<sequence>MDASIAGVPEPGEVIAGRYRVERVLGRGGMGVVLAAEHLALKQPVALKLLLPSCMRSPESLARFLREARVAASLQSRHVVRVLDAGLIDESTPYLAMERLTGLDLRQALRARGRLPVAESVDLVLQVCEAIAEAHARGIVHRDLKPANLFLARDEGGEEVVKVLDFGLSKCTLADTEDAEGSITSSSLAGGSIPYMAPEQAFSLKCADARADIWALGVILYELITGHRPFEGGLTPERLLASLAVPPEPLSAWGISVPAGIEHAILRCLERDRRLRPQTVAELARALEPFATPASGASVERIRRCLAPPDSWALSLDPTAEQVPAGGGWTAREDQDATQRLPPGALPPAARPAPPLVAPAPPLVAPAPPLVTSTGTLEPEVRIASPRGAAARASQGRLTLLLGAAIVAAAALGWALSRKAPPIHALSSEIAPERLASFAPMPAGPATPPDPSTAAQIRLGRMLFQDPRLSKNHDIACSSCHPLETWGVDGRKLSRGSDDREPPRNTLSIYNVANYFALLWDGRKDNLVDQAKEVLASPRAMASTPERVEAALSSSEGYARAFAEAFPDPPHTVTFDKVTRALAAYEKTLFTRNSRWDKFLEGDTGALSGEEKEGFNLFVDVGCISCHFGPDVGATMYQKAGLVKPWPDTKDRGRYEVTRHDVDWMVFRVPSLRNVAQTGPYFHDGSVSSLEEAVRRMARHQLGQELHDKEARLIALWLGSLTGEIPHADIELDDASRAIVMDRAAP</sequence>
<keyword evidence="7 8" id="KW-0408">Iron</keyword>
<evidence type="ECO:0000256" key="8">
    <source>
        <dbReference type="PROSITE-ProRule" id="PRU00433"/>
    </source>
</evidence>
<dbReference type="PROSITE" id="PS50011">
    <property type="entry name" value="PROTEIN_KINASE_DOM"/>
    <property type="match status" value="1"/>
</dbReference>
<dbReference type="Gene3D" id="1.10.760.10">
    <property type="entry name" value="Cytochrome c-like domain"/>
    <property type="match status" value="2"/>
</dbReference>
<dbReference type="PROSITE" id="PS00107">
    <property type="entry name" value="PROTEIN_KINASE_ATP"/>
    <property type="match status" value="1"/>
</dbReference>
<evidence type="ECO:0000256" key="9">
    <source>
        <dbReference type="PROSITE-ProRule" id="PRU10141"/>
    </source>
</evidence>